<organism evidence="3 4">
    <name type="scientific">Euplotes crassus</name>
    <dbReference type="NCBI Taxonomy" id="5936"/>
    <lineage>
        <taxon>Eukaryota</taxon>
        <taxon>Sar</taxon>
        <taxon>Alveolata</taxon>
        <taxon>Ciliophora</taxon>
        <taxon>Intramacronucleata</taxon>
        <taxon>Spirotrichea</taxon>
        <taxon>Hypotrichia</taxon>
        <taxon>Euplotida</taxon>
        <taxon>Euplotidae</taxon>
        <taxon>Moneuplotes</taxon>
    </lineage>
</organism>
<keyword evidence="1" id="KW-0813">Transport</keyword>
<dbReference type="InterPro" id="IPR004274">
    <property type="entry name" value="FCP1_dom"/>
</dbReference>
<keyword evidence="1" id="KW-0809">Transit peptide</keyword>
<dbReference type="InterPro" id="IPR036412">
    <property type="entry name" value="HAD-like_sf"/>
</dbReference>
<keyword evidence="4" id="KW-1185">Reference proteome</keyword>
<dbReference type="AlphaFoldDB" id="A0AAD1XDH8"/>
<evidence type="ECO:0000313" key="3">
    <source>
        <dbReference type="EMBL" id="CAI2366626.1"/>
    </source>
</evidence>
<comment type="subunit">
    <text evidence="1">Component of the TIM23 complex.</text>
</comment>
<dbReference type="Gene3D" id="3.40.50.1000">
    <property type="entry name" value="HAD superfamily/HAD-like"/>
    <property type="match status" value="1"/>
</dbReference>
<gene>
    <name evidence="3" type="ORF">ECRASSUSDP1_LOCUS7899</name>
</gene>
<dbReference type="SUPFAM" id="SSF56784">
    <property type="entry name" value="HAD-like"/>
    <property type="match status" value="1"/>
</dbReference>
<evidence type="ECO:0000313" key="4">
    <source>
        <dbReference type="Proteomes" id="UP001295684"/>
    </source>
</evidence>
<sequence>MQRLSYFNHSKSLPEAEAFQMLAQCQKRKRTQSLKGESVDNCSLSFMMQDETPFATNTGIDDSKALLFKELTCNVMQSSHVVKCLPEVDEDQLEKKKICLPKIMNPEKLQGSTISTSDKWKTIIFDMDETLLHKVGSQDSNQEADFYVDVPKEDHTGSYKLGFNIRPYAVECLKEANKYFEEVIVFTAGTRNYANSILDILDPTQKFIQHRLYRENCIELECSGATFYVKDLRILEDRKLKDMVIVDNSVISFASQIDNGIPILPFKEDKNDCEFLQLMKIMKDISLEKDCRKFIRNKFKISEIVSTDTDSYAHLYDMSDSDESTEEELLESLLQCTRTLGMCSKGKEHKKKVKKVKKRGRRSMKIIEKVQTLSGHIEKYVYNRSNPIIESGCKPLSPAVVDGSFEANPKFQEAEEKSISLL</sequence>
<keyword evidence="1" id="KW-0653">Protein transport</keyword>
<dbReference type="GO" id="GO:0015031">
    <property type="term" value="P:protein transport"/>
    <property type="evidence" value="ECO:0007669"/>
    <property type="project" value="UniProtKB-KW"/>
</dbReference>
<comment type="caution">
    <text evidence="3">The sequence shown here is derived from an EMBL/GenBank/DDBJ whole genome shotgun (WGS) entry which is preliminary data.</text>
</comment>
<dbReference type="Pfam" id="PF03031">
    <property type="entry name" value="NIF"/>
    <property type="match status" value="1"/>
</dbReference>
<comment type="subcellular location">
    <subcellularLocation>
        <location evidence="1">Mitochondrion inner membrane</location>
        <topology evidence="1">Single-pass membrane protein</topology>
    </subcellularLocation>
</comment>
<feature type="domain" description="FCP1 homology" evidence="2">
    <location>
        <begin position="116"/>
        <end position="285"/>
    </location>
</feature>
<dbReference type="EMBL" id="CAMPGE010007714">
    <property type="protein sequence ID" value="CAI2366626.1"/>
    <property type="molecule type" value="Genomic_DNA"/>
</dbReference>
<evidence type="ECO:0000259" key="2">
    <source>
        <dbReference type="PROSITE" id="PS50969"/>
    </source>
</evidence>
<reference evidence="3" key="1">
    <citation type="submission" date="2023-07" db="EMBL/GenBank/DDBJ databases">
        <authorList>
            <consortium name="AG Swart"/>
            <person name="Singh M."/>
            <person name="Singh A."/>
            <person name="Seah K."/>
            <person name="Emmerich C."/>
        </authorList>
    </citation>
    <scope>NUCLEOTIDE SEQUENCE</scope>
    <source>
        <strain evidence="3">DP1</strain>
    </source>
</reference>
<keyword evidence="1" id="KW-0496">Mitochondrion</keyword>
<dbReference type="GO" id="GO:0005744">
    <property type="term" value="C:TIM23 mitochondrial import inner membrane translocase complex"/>
    <property type="evidence" value="ECO:0007669"/>
    <property type="project" value="UniProtKB-UniRule"/>
</dbReference>
<dbReference type="SMART" id="SM00577">
    <property type="entry name" value="CPDc"/>
    <property type="match status" value="1"/>
</dbReference>
<keyword evidence="1" id="KW-0811">Translocation</keyword>
<dbReference type="PANTHER" id="PTHR12210">
    <property type="entry name" value="DULLARD PROTEIN PHOSPHATASE"/>
    <property type="match status" value="1"/>
</dbReference>
<protein>
    <recommendedName>
        <fullName evidence="1">Mitochondrial import inner membrane translocase subunit TIM50</fullName>
    </recommendedName>
</protein>
<name>A0AAD1XDH8_EUPCR</name>
<dbReference type="CDD" id="cd07521">
    <property type="entry name" value="HAD_FCP1-like"/>
    <property type="match status" value="1"/>
</dbReference>
<accession>A0AAD1XDH8</accession>
<comment type="similarity">
    <text evidence="1">Belongs to the TIM50 family.</text>
</comment>
<proteinExistence type="inferred from homology"/>
<comment type="function">
    <text evidence="1">Essential component of the TIM23 complex, a complex that mediates the translocation of transit peptide-containing proteins across the mitochondrial inner membrane.</text>
</comment>
<dbReference type="Proteomes" id="UP001295684">
    <property type="component" value="Unassembled WGS sequence"/>
</dbReference>
<dbReference type="PROSITE" id="PS50969">
    <property type="entry name" value="FCP1"/>
    <property type="match status" value="1"/>
</dbReference>
<dbReference type="InterPro" id="IPR023214">
    <property type="entry name" value="HAD_sf"/>
</dbReference>
<evidence type="ECO:0000256" key="1">
    <source>
        <dbReference type="RuleBase" id="RU365079"/>
    </source>
</evidence>
<dbReference type="InterPro" id="IPR050365">
    <property type="entry name" value="TIM50"/>
</dbReference>